<dbReference type="CDD" id="cd00198">
    <property type="entry name" value="vWFA"/>
    <property type="match status" value="1"/>
</dbReference>
<feature type="compositionally biased region" description="Basic and acidic residues" evidence="1">
    <location>
        <begin position="1003"/>
        <end position="1028"/>
    </location>
</feature>
<reference evidence="3 4" key="1">
    <citation type="journal article" date="2011" name="Genome Res.">
        <title>Phylogeny-wide analysis of social amoeba genomes highlights ancient origins for complex intercellular communication.</title>
        <authorList>
            <person name="Heidel A.J."/>
            <person name="Lawal H.M."/>
            <person name="Felder M."/>
            <person name="Schilde C."/>
            <person name="Helps N.R."/>
            <person name="Tunggal B."/>
            <person name="Rivero F."/>
            <person name="John U."/>
            <person name="Schleicher M."/>
            <person name="Eichinger L."/>
            <person name="Platzer M."/>
            <person name="Noegel A.A."/>
            <person name="Schaap P."/>
            <person name="Gloeckner G."/>
        </authorList>
    </citation>
    <scope>NUCLEOTIDE SEQUENCE [LARGE SCALE GENOMIC DNA]</scope>
    <source>
        <strain evidence="4">ATCC 26659 / Pp 5 / PN500</strain>
    </source>
</reference>
<keyword evidence="4" id="KW-1185">Reference proteome</keyword>
<feature type="region of interest" description="Disordered" evidence="1">
    <location>
        <begin position="1946"/>
        <end position="1968"/>
    </location>
</feature>
<proteinExistence type="predicted"/>
<evidence type="ECO:0000256" key="1">
    <source>
        <dbReference type="SAM" id="MobiDB-lite"/>
    </source>
</evidence>
<feature type="compositionally biased region" description="Low complexity" evidence="1">
    <location>
        <begin position="158"/>
        <end position="168"/>
    </location>
</feature>
<name>D3B9N4_HETP5</name>
<evidence type="ECO:0000259" key="2">
    <source>
        <dbReference type="PROSITE" id="PS50234"/>
    </source>
</evidence>
<evidence type="ECO:0000313" key="3">
    <source>
        <dbReference type="EMBL" id="EFA81946.1"/>
    </source>
</evidence>
<evidence type="ECO:0000313" key="4">
    <source>
        <dbReference type="Proteomes" id="UP000001396"/>
    </source>
</evidence>
<dbReference type="InterPro" id="IPR002035">
    <property type="entry name" value="VWF_A"/>
</dbReference>
<dbReference type="SUPFAM" id="SSF53300">
    <property type="entry name" value="vWA-like"/>
    <property type="match status" value="3"/>
</dbReference>
<dbReference type="PANTHER" id="PTHR47763:SF1">
    <property type="entry name" value="DUF659 DOMAIN-CONTAINING PROTEIN"/>
    <property type="match status" value="1"/>
</dbReference>
<dbReference type="InParanoid" id="D3B9N4"/>
<dbReference type="PANTHER" id="PTHR47763">
    <property type="entry name" value="ALPHA-PROTEIN KINASE VWKA"/>
    <property type="match status" value="1"/>
</dbReference>
<protein>
    <recommendedName>
        <fullName evidence="2">VWFA domain-containing protein</fullName>
    </recommendedName>
</protein>
<dbReference type="RefSeq" id="XP_020434063.1">
    <property type="nucleotide sequence ID" value="XM_020576074.1"/>
</dbReference>
<accession>D3B9N4</accession>
<dbReference type="OMA" id="GCPCGHD"/>
<sequence>MIEVSEENNINNTEEGISINGVDDIKHVLLSSKLTLSNANQIFKSPLKDEFIVTFYILLTTTDLHSTTKVLFLVGCFENKFYDLAKSLLETERFTFVEILKCIKILDSKRALKALRKKYDAMITKEAERQKRIKAISDEYLKKKEEEKKKDVVDQDDNNNNNNSNVNIVEKKEEEKESVEKKDTEKGKKKEKKNNNNNEKNNKKKAINEKKRNTKTATVEATVTEESKALLPVEVQKSVDKVKREAKFKKCYERSKSNMERKITELEQLFCTASLCGSVSRIFKNWFKTITPKTLEYFALGQPKETWKELADLLHLSPSDFQIPWFLEFMFGKAAPEGSSVHDFDDAKSRADAGELVNYVPLLEKHRPPYSFLRKRLTEDELKPLKMQIAQYEDINLVLWWFHEFKDVKGINQLVVQRVNTGDLTLAYGTLIEKTMSLTEDSNPAMKPIFDSLLKATLTKLTKFATRFSLPPPIAVFGDRSGSMDIAIRLATIIGYLVSNLSEGSRLSFFNTEDMEAPVPPSSIGQLFKLTSLVTAEGGTAPAISLKPYLDEKKPLKYVVVVTDEEENQSVDRMEFAAMFDKYRREVAPDCKPVFVSFLRSNAKGYMVTQLKRNHQIDPIQIVLDRSKPDVTKIDQMLTALSCESPLFKTQHELLTKVFNLFDNKFFSKYISENKKNLFSYSFNSEIVLMILRNLFGFYLKKLPADDANLSFFKARVFNESNCLQMINENLKQLLVVTKQCELNSLVSFVEEAIKTFNSLQRQQSVEFLDKLFNSLNKDVLSRPADIAAANKVLSMDSDLVNNNNNNNNSDSSIKDSEELLEFKDKLVSGELTIPEAVRMLQNSYVKDKFIPVYLMLLNSIDLVSKVKINVLCAAFECKLYTFAQLILYNKKYGFKEVSKAIKVLDSGRMVRQLQMKLEKCKLNHDQRLERLKKASEEYLAKKKEIQKDENNNNNDDSEKKDEQSTTTTTSTTPAEKKEVKPKGAAKGKGKGKGRGKGKGKGKGADGDKEDGEKKKFKEKLKSGKLTPLEKKQREKIFEANYESSIKAMETKIEQAKKHGSNGSLSGNIIKMFKKWLKTFPEKALEYFALGQPKEVWREMADLLHLSAKDFQADWFLPSCYNKEHTGESINAFAPTDLSDEQLKQLIVKYKPSYSYIRKRIDPSTMSDELRLIIANYEDLSIVLWWYHELASFDVDNAIARRLANNELGAISLGTLLERAIHFQQQGIPLFRDILPIIRNAFAVFSKRIALPPPLMTLGDASNSMDVAIKISTIIASLVTSLTDNASLRFFNHAPLWAPLDPTSLTDVFNVANIIQGSGSTSPAAGLYPIYENGQVLRYLVMVTDEEENSNYKSYNFLKLYQEYIAKVAPNCKLVFVSFLRQNEEGQMTTQLKEAGIVPLQFCLDKNRPDVTKIDDLITTLSCHSDSFSHQMDAFEYMIKLFGEKYFYGFVNSDKFFVESYTYETLVHILDILAKFVEGSLIDDNKNQELVDKLLELTNKRDMISIITEVVNKIKYSNGVEQYEQLQESIGQIEKLLPSSNSDIAIFQQFESIVNRMKSNVNLFKTTTELKTIKEQSEVENNNNSKSVESAAGSQEIFKVGNIKFEREFGTLTEYDVNTLFSYVEDLEVLKNCSLVSKLWRKCTMNPQHWTRFMNVKDIRKLDLVFVVDDTGSMGSEIAKVKQEIQNIVDDIVSIGSIEVRVAMVFYNDHTPNSDHSKSVCKVFKFTSDIPELRRGLDSVVVHGGADHPEAMADGFYEVTKLDFAKSSTKVCIVIGDAPPHGFSGSGDSFPQGCPCGHDLIASVRQLVQGGVTFYTVMCRGDSQTYETLNAIADLSEGRFVLLNNASELTEIITGSAKASILLDTIAEEVLKEIEMWQLKMPHIAKEEAIYRASYSLRSRGIKVPKRKSASSSPANTSYDKSSIYQAIMKSDNHAEYQVNSAQLKANGSTNKKKVSKASSATATTKSDENQVELITIDHVRKIAKKNHII</sequence>
<dbReference type="InterPro" id="IPR036465">
    <property type="entry name" value="vWFA_dom_sf"/>
</dbReference>
<dbReference type="PROSITE" id="PS50234">
    <property type="entry name" value="VWFA"/>
    <property type="match status" value="1"/>
</dbReference>
<gene>
    <name evidence="3" type="ORF">PPL_05180</name>
</gene>
<dbReference type="InterPro" id="IPR052969">
    <property type="entry name" value="Thr-specific_kinase-like"/>
</dbReference>
<feature type="compositionally biased region" description="Basic residues" evidence="1">
    <location>
        <begin position="984"/>
        <end position="1002"/>
    </location>
</feature>
<dbReference type="GeneID" id="31360666"/>
<organism evidence="3 4">
    <name type="scientific">Heterostelium pallidum (strain ATCC 26659 / Pp 5 / PN500)</name>
    <name type="common">Cellular slime mold</name>
    <name type="synonym">Polysphondylium pallidum</name>
    <dbReference type="NCBI Taxonomy" id="670386"/>
    <lineage>
        <taxon>Eukaryota</taxon>
        <taxon>Amoebozoa</taxon>
        <taxon>Evosea</taxon>
        <taxon>Eumycetozoa</taxon>
        <taxon>Dictyostelia</taxon>
        <taxon>Acytosteliales</taxon>
        <taxon>Acytosteliaceae</taxon>
        <taxon>Heterostelium</taxon>
    </lineage>
</organism>
<comment type="caution">
    <text evidence="3">The sequence shown here is derived from an EMBL/GenBank/DDBJ whole genome shotgun (WGS) entry which is preliminary data.</text>
</comment>
<dbReference type="Gene3D" id="3.40.50.410">
    <property type="entry name" value="von Willebrand factor, type A domain"/>
    <property type="match status" value="3"/>
</dbReference>
<dbReference type="STRING" id="670386.D3B9N4"/>
<dbReference type="EMBL" id="ADBJ01000022">
    <property type="protein sequence ID" value="EFA81946.1"/>
    <property type="molecule type" value="Genomic_DNA"/>
</dbReference>
<feature type="compositionally biased region" description="Basic and acidic residues" evidence="1">
    <location>
        <begin position="943"/>
        <end position="964"/>
    </location>
</feature>
<feature type="region of interest" description="Disordered" evidence="1">
    <location>
        <begin position="943"/>
        <end position="1028"/>
    </location>
</feature>
<dbReference type="Proteomes" id="UP000001396">
    <property type="component" value="Unassembled WGS sequence"/>
</dbReference>
<dbReference type="GO" id="GO:0005737">
    <property type="term" value="C:cytoplasm"/>
    <property type="evidence" value="ECO:0007669"/>
    <property type="project" value="TreeGrafter"/>
</dbReference>
<dbReference type="Pfam" id="PF00092">
    <property type="entry name" value="VWA"/>
    <property type="match status" value="1"/>
</dbReference>
<dbReference type="SMART" id="SM00327">
    <property type="entry name" value="VWA"/>
    <property type="match status" value="1"/>
</dbReference>
<dbReference type="GO" id="GO:0004674">
    <property type="term" value="F:protein serine/threonine kinase activity"/>
    <property type="evidence" value="ECO:0007669"/>
    <property type="project" value="TreeGrafter"/>
</dbReference>
<feature type="domain" description="VWFA" evidence="2">
    <location>
        <begin position="1663"/>
        <end position="1866"/>
    </location>
</feature>
<dbReference type="FunCoup" id="D3B9N4">
    <property type="interactions" value="805"/>
</dbReference>
<feature type="compositionally biased region" description="Basic and acidic residues" evidence="1">
    <location>
        <begin position="169"/>
        <end position="188"/>
    </location>
</feature>
<feature type="region of interest" description="Disordered" evidence="1">
    <location>
        <begin position="147"/>
        <end position="220"/>
    </location>
</feature>